<feature type="region of interest" description="Disordered" evidence="1">
    <location>
        <begin position="1"/>
        <end position="38"/>
    </location>
</feature>
<sequence>MPESLASLLHKKEHKSEEIKPKGCFKGSGRSSGEDVGRAQGVLKKVSFSLEEDKPELDEVQRKIDGKYFPKKRRFSPRRSTIAFRLAKAIEEDGVVEVPARNTVSIACSYNNVVPWCGKEEREKAYGSCLPEY</sequence>
<evidence type="ECO:0000256" key="1">
    <source>
        <dbReference type="SAM" id="MobiDB-lite"/>
    </source>
</evidence>
<dbReference type="InParanoid" id="A0A6I9QRR9"/>
<dbReference type="RefSeq" id="XP_010912313.1">
    <property type="nucleotide sequence ID" value="XM_010914011.2"/>
</dbReference>
<accession>A0A6I9QRR9</accession>
<keyword evidence="2" id="KW-1185">Reference proteome</keyword>
<reference evidence="3" key="1">
    <citation type="submission" date="2025-08" db="UniProtKB">
        <authorList>
            <consortium name="RefSeq"/>
        </authorList>
    </citation>
    <scope>IDENTIFICATION</scope>
</reference>
<gene>
    <name evidence="3" type="primary">LOC105038266</name>
</gene>
<proteinExistence type="predicted"/>
<organism evidence="2 3">
    <name type="scientific">Elaeis guineensis var. tenera</name>
    <name type="common">Oil palm</name>
    <dbReference type="NCBI Taxonomy" id="51953"/>
    <lineage>
        <taxon>Eukaryota</taxon>
        <taxon>Viridiplantae</taxon>
        <taxon>Streptophyta</taxon>
        <taxon>Embryophyta</taxon>
        <taxon>Tracheophyta</taxon>
        <taxon>Spermatophyta</taxon>
        <taxon>Magnoliopsida</taxon>
        <taxon>Liliopsida</taxon>
        <taxon>Arecaceae</taxon>
        <taxon>Arecoideae</taxon>
        <taxon>Cocoseae</taxon>
        <taxon>Elaeidinae</taxon>
        <taxon>Elaeis</taxon>
    </lineage>
</organism>
<evidence type="ECO:0000313" key="3">
    <source>
        <dbReference type="RefSeq" id="XP_010912313.1"/>
    </source>
</evidence>
<evidence type="ECO:0000313" key="2">
    <source>
        <dbReference type="Proteomes" id="UP000504607"/>
    </source>
</evidence>
<dbReference type="Proteomes" id="UP000504607">
    <property type="component" value="Chromosome 2"/>
</dbReference>
<dbReference type="AlphaFoldDB" id="A0A6I9QRR9"/>
<protein>
    <submittedName>
        <fullName evidence="3">Uncharacterized protein LOC105038266</fullName>
    </submittedName>
</protein>
<name>A0A6I9QRR9_ELAGV</name>